<dbReference type="InterPro" id="IPR018170">
    <property type="entry name" value="Aldo/ket_reductase_CS"/>
</dbReference>
<dbReference type="PANTHER" id="PTHR43364:SF4">
    <property type="entry name" value="NAD(P)-LINKED OXIDOREDUCTASE SUPERFAMILY PROTEIN"/>
    <property type="match status" value="1"/>
</dbReference>
<organism evidence="3 4">
    <name type="scientific">Ktedonosporobacter rubrisoli</name>
    <dbReference type="NCBI Taxonomy" id="2509675"/>
    <lineage>
        <taxon>Bacteria</taxon>
        <taxon>Bacillati</taxon>
        <taxon>Chloroflexota</taxon>
        <taxon>Ktedonobacteria</taxon>
        <taxon>Ktedonobacterales</taxon>
        <taxon>Ktedonosporobacteraceae</taxon>
        <taxon>Ktedonosporobacter</taxon>
    </lineage>
</organism>
<evidence type="ECO:0000259" key="2">
    <source>
        <dbReference type="Pfam" id="PF00248"/>
    </source>
</evidence>
<keyword evidence="1" id="KW-0560">Oxidoreductase</keyword>
<feature type="domain" description="NADP-dependent oxidoreductase" evidence="2">
    <location>
        <begin position="18"/>
        <end position="339"/>
    </location>
</feature>
<dbReference type="InterPro" id="IPR036812">
    <property type="entry name" value="NAD(P)_OxRdtase_dom_sf"/>
</dbReference>
<name>A0A4P6JLA8_KTERU</name>
<dbReference type="SUPFAM" id="SSF51430">
    <property type="entry name" value="NAD(P)-linked oxidoreductase"/>
    <property type="match status" value="1"/>
</dbReference>
<dbReference type="RefSeq" id="WP_129886613.1">
    <property type="nucleotide sequence ID" value="NZ_CP035758.1"/>
</dbReference>
<dbReference type="InterPro" id="IPR023210">
    <property type="entry name" value="NADP_OxRdtase_dom"/>
</dbReference>
<dbReference type="InterPro" id="IPR050523">
    <property type="entry name" value="AKR_Detox_Biosynth"/>
</dbReference>
<sequence length="346" mass="38366">MMTTEQRQLGTSQVAVPPLGIGLASWGTKQSSYGSTAREDLRQTYRACLDAGLTFFDTAPMYGDGESERLLGEFRRRDGRPITISSKFAPPSLFTPSFTRASPRARLLKALDSSLLRLGVECIDLYQLHLPPAESLLDSYMDALAEAVKMGKVRAVGLCNFRTSLMRQAQARLASHGISLASTMVGYNVLRRYPETNGVLDACRKLQMTLIAYAPLAEGILTGKYRAGTVPIPGAYRLLFYLEQLDFLKERGESRPLLRRVFSTPLPLKQKQLEPLFVVLEEIAQFHGKIIAQVALNWLMSAETLVIPIPGAKNIRQARENAGALGWRLTDAERTCINQAEHALHD</sequence>
<reference evidence="3 4" key="1">
    <citation type="submission" date="2019-01" db="EMBL/GenBank/DDBJ databases">
        <title>Ktedonosporobacter rubrisoli SCAWS-G2.</title>
        <authorList>
            <person name="Huang Y."/>
            <person name="Yan B."/>
        </authorList>
    </citation>
    <scope>NUCLEOTIDE SEQUENCE [LARGE SCALE GENOMIC DNA]</scope>
    <source>
        <strain evidence="3 4">SCAWS-G2</strain>
    </source>
</reference>
<dbReference type="AlphaFoldDB" id="A0A4P6JLA8"/>
<dbReference type="EMBL" id="CP035758">
    <property type="protein sequence ID" value="QBD76017.1"/>
    <property type="molecule type" value="Genomic_DNA"/>
</dbReference>
<dbReference type="InterPro" id="IPR020471">
    <property type="entry name" value="AKR"/>
</dbReference>
<gene>
    <name evidence="3" type="ORF">EPA93_08365</name>
</gene>
<accession>A0A4P6JLA8</accession>
<dbReference type="Gene3D" id="3.20.20.100">
    <property type="entry name" value="NADP-dependent oxidoreductase domain"/>
    <property type="match status" value="1"/>
</dbReference>
<dbReference type="PROSITE" id="PS00062">
    <property type="entry name" value="ALDOKETO_REDUCTASE_2"/>
    <property type="match status" value="1"/>
</dbReference>
<dbReference type="GO" id="GO:0016491">
    <property type="term" value="F:oxidoreductase activity"/>
    <property type="evidence" value="ECO:0007669"/>
    <property type="project" value="UniProtKB-KW"/>
</dbReference>
<dbReference type="PRINTS" id="PR00069">
    <property type="entry name" value="ALDKETRDTASE"/>
</dbReference>
<keyword evidence="4" id="KW-1185">Reference proteome</keyword>
<evidence type="ECO:0000313" key="4">
    <source>
        <dbReference type="Proteomes" id="UP000290365"/>
    </source>
</evidence>
<dbReference type="OrthoDB" id="9773828at2"/>
<dbReference type="Pfam" id="PF00248">
    <property type="entry name" value="Aldo_ket_red"/>
    <property type="match status" value="1"/>
</dbReference>
<dbReference type="KEGG" id="kbs:EPA93_08365"/>
<dbReference type="PANTHER" id="PTHR43364">
    <property type="entry name" value="NADH-SPECIFIC METHYLGLYOXAL REDUCTASE-RELATED"/>
    <property type="match status" value="1"/>
</dbReference>
<proteinExistence type="predicted"/>
<evidence type="ECO:0000256" key="1">
    <source>
        <dbReference type="ARBA" id="ARBA00023002"/>
    </source>
</evidence>
<protein>
    <submittedName>
        <fullName evidence="3">Aldo/keto reductase</fullName>
    </submittedName>
</protein>
<evidence type="ECO:0000313" key="3">
    <source>
        <dbReference type="EMBL" id="QBD76017.1"/>
    </source>
</evidence>
<dbReference type="Proteomes" id="UP000290365">
    <property type="component" value="Chromosome"/>
</dbReference>
<dbReference type="CDD" id="cd19093">
    <property type="entry name" value="AKR_AtPLR-like"/>
    <property type="match status" value="1"/>
</dbReference>